<dbReference type="Proteomes" id="UP000054498">
    <property type="component" value="Unassembled WGS sequence"/>
</dbReference>
<name>A0A0D2LME5_9CHLO</name>
<sequence>MASHALCRLMEHGGRAARGAMRRRLAAACPGASEEDVDAAADAGRLDWLLLSRAAAAAAARGRARAGASACCGGGGESDHDAELAAVEAMPRSALDGLLRLVSPKDCACAGSHRWVNAAAVGLAARWVGAAAAEGAGGAGAGGEARARRARAKLAGSFLAVGGCWRLAALLDDCVDEADKAPTFQSRDSQRSHKRGVAAQALQLAGQLLHWCDELRPPSPPAHQPPRAPPASPSRHARAVGPPSAGASPAAAKAPVGPEPAHLWALSSAALALAGDWLSWVCVSSIEALGADGAAAAGRAVSELCERAHATAGAPALSDLDPCWRAVRVLGDERTGVAAQLLGAHVVCSYPAVVRLAC</sequence>
<keyword evidence="3" id="KW-1185">Reference proteome</keyword>
<dbReference type="AlphaFoldDB" id="A0A0D2LME5"/>
<feature type="compositionally biased region" description="Pro residues" evidence="1">
    <location>
        <begin position="217"/>
        <end position="232"/>
    </location>
</feature>
<feature type="region of interest" description="Disordered" evidence="1">
    <location>
        <begin position="213"/>
        <end position="254"/>
    </location>
</feature>
<evidence type="ECO:0000256" key="1">
    <source>
        <dbReference type="SAM" id="MobiDB-lite"/>
    </source>
</evidence>
<dbReference type="KEGG" id="mng:MNEG_14979"/>
<accession>A0A0D2LME5</accession>
<feature type="compositionally biased region" description="Low complexity" evidence="1">
    <location>
        <begin position="239"/>
        <end position="254"/>
    </location>
</feature>
<organism evidence="2 3">
    <name type="scientific">Monoraphidium neglectum</name>
    <dbReference type="NCBI Taxonomy" id="145388"/>
    <lineage>
        <taxon>Eukaryota</taxon>
        <taxon>Viridiplantae</taxon>
        <taxon>Chlorophyta</taxon>
        <taxon>core chlorophytes</taxon>
        <taxon>Chlorophyceae</taxon>
        <taxon>CS clade</taxon>
        <taxon>Sphaeropleales</taxon>
        <taxon>Selenastraceae</taxon>
        <taxon>Monoraphidium</taxon>
    </lineage>
</organism>
<proteinExistence type="predicted"/>
<dbReference type="EMBL" id="KK105141">
    <property type="protein sequence ID" value="KIY92984.1"/>
    <property type="molecule type" value="Genomic_DNA"/>
</dbReference>
<evidence type="ECO:0000313" key="3">
    <source>
        <dbReference type="Proteomes" id="UP000054498"/>
    </source>
</evidence>
<dbReference type="GeneID" id="25732594"/>
<protein>
    <submittedName>
        <fullName evidence="2">Uncharacterized protein</fullName>
    </submittedName>
</protein>
<dbReference type="OrthoDB" id="552682at2759"/>
<evidence type="ECO:0000313" key="2">
    <source>
        <dbReference type="EMBL" id="KIY92984.1"/>
    </source>
</evidence>
<gene>
    <name evidence="2" type="ORF">MNEG_14979</name>
</gene>
<dbReference type="RefSeq" id="XP_013892004.1">
    <property type="nucleotide sequence ID" value="XM_014036550.1"/>
</dbReference>
<reference evidence="2 3" key="1">
    <citation type="journal article" date="2013" name="BMC Genomics">
        <title>Reconstruction of the lipid metabolism for the microalga Monoraphidium neglectum from its genome sequence reveals characteristics suitable for biofuel production.</title>
        <authorList>
            <person name="Bogen C."/>
            <person name="Al-Dilaimi A."/>
            <person name="Albersmeier A."/>
            <person name="Wichmann J."/>
            <person name="Grundmann M."/>
            <person name="Rupp O."/>
            <person name="Lauersen K.J."/>
            <person name="Blifernez-Klassen O."/>
            <person name="Kalinowski J."/>
            <person name="Goesmann A."/>
            <person name="Mussgnug J.H."/>
            <person name="Kruse O."/>
        </authorList>
    </citation>
    <scope>NUCLEOTIDE SEQUENCE [LARGE SCALE GENOMIC DNA]</scope>
    <source>
        <strain evidence="2 3">SAG 48.87</strain>
    </source>
</reference>